<dbReference type="PANTHER" id="PTHR43270">
    <property type="entry name" value="BETA-ALA-HIS DIPEPTIDASE"/>
    <property type="match status" value="1"/>
</dbReference>
<proteinExistence type="predicted"/>
<organism evidence="4 5">
    <name type="scientific">Ruegeria marisflavi</name>
    <dbReference type="NCBI Taxonomy" id="2984152"/>
    <lineage>
        <taxon>Bacteria</taxon>
        <taxon>Pseudomonadati</taxon>
        <taxon>Pseudomonadota</taxon>
        <taxon>Alphaproteobacteria</taxon>
        <taxon>Rhodobacterales</taxon>
        <taxon>Roseobacteraceae</taxon>
        <taxon>Ruegeria</taxon>
    </lineage>
</organism>
<protein>
    <submittedName>
        <fullName evidence="4">M20 family metallopeptidase</fullName>
    </submittedName>
</protein>
<dbReference type="Pfam" id="PF01546">
    <property type="entry name" value="Peptidase_M20"/>
    <property type="match status" value="1"/>
</dbReference>
<dbReference type="Gene3D" id="3.30.70.360">
    <property type="match status" value="1"/>
</dbReference>
<evidence type="ECO:0000313" key="5">
    <source>
        <dbReference type="Proteomes" id="UP001321014"/>
    </source>
</evidence>
<keyword evidence="5" id="KW-1185">Reference proteome</keyword>
<evidence type="ECO:0000256" key="2">
    <source>
        <dbReference type="ARBA" id="ARBA00022723"/>
    </source>
</evidence>
<dbReference type="PANTHER" id="PTHR43270:SF12">
    <property type="entry name" value="SUCCINYL-DIAMINOPIMELATE DESUCCINYLASE"/>
    <property type="match status" value="1"/>
</dbReference>
<dbReference type="Proteomes" id="UP001321014">
    <property type="component" value="Unassembled WGS sequence"/>
</dbReference>
<keyword evidence="1" id="KW-0645">Protease</keyword>
<dbReference type="NCBIfam" id="NF005478">
    <property type="entry name" value="PRK07079.1"/>
    <property type="match status" value="1"/>
</dbReference>
<dbReference type="InterPro" id="IPR002933">
    <property type="entry name" value="Peptidase_M20"/>
</dbReference>
<evidence type="ECO:0000313" key="4">
    <source>
        <dbReference type="EMBL" id="MCU9836984.1"/>
    </source>
</evidence>
<comment type="caution">
    <text evidence="4">The sequence shown here is derived from an EMBL/GenBank/DDBJ whole genome shotgun (WGS) entry which is preliminary data.</text>
</comment>
<evidence type="ECO:0000256" key="1">
    <source>
        <dbReference type="ARBA" id="ARBA00022670"/>
    </source>
</evidence>
<dbReference type="RefSeq" id="WP_263387165.1">
    <property type="nucleotide sequence ID" value="NZ_JAOVQN010000003.1"/>
</dbReference>
<gene>
    <name evidence="4" type="ORF">OEZ49_04325</name>
</gene>
<keyword evidence="2" id="KW-0479">Metal-binding</keyword>
<dbReference type="InterPro" id="IPR051458">
    <property type="entry name" value="Cyt/Met_Dipeptidase"/>
</dbReference>
<dbReference type="InterPro" id="IPR001261">
    <property type="entry name" value="ArgE/DapE_CS"/>
</dbReference>
<sequence length="457" mass="48772">MSRQQAIARAEQGFDSGQFWRDLADLVAQETESQVSGRGDALSAYLTEALAPHLVALGMTARLLPNPAPNGAPFLLAERVEAPGLPTVLSYGHGDVTRAQTDAWAEGLHPFRLTQQGDRFYGRGSADNKGQHLVNLTALRAVLAERGRLGFNLKLLIEMGEEIGSPGLADLCQAQSEALRADVLIASDGPRLDPEHPTIFMGARGALNFDLRVRLRPGAHHSGNWGGLLADPAMILAQALACITDARGAIRVPEWRPDSLTDDIRAVLAALPEPAGADPDWGEPGLSAAERVYGWNSFAILAMTAGVPEAPVNAIAGEARATCQLRFVVGTRPKAILPALRAHLDRHGFPMVEIVDSDELPFTATRLDPSHPWARFAIASVTETVGTAPHVLPNLGGSLPNECFSDILGLPTIWVPHSYAGCNQHAPDEHVLAPTMRQAAQVMAGLFWDIGATPPGK</sequence>
<dbReference type="Gene3D" id="3.40.630.10">
    <property type="entry name" value="Zn peptidases"/>
    <property type="match status" value="1"/>
</dbReference>
<keyword evidence="3" id="KW-0378">Hydrolase</keyword>
<accession>A0ABT2WM56</accession>
<dbReference type="EMBL" id="JAOVQN010000003">
    <property type="protein sequence ID" value="MCU9836984.1"/>
    <property type="molecule type" value="Genomic_DNA"/>
</dbReference>
<evidence type="ECO:0000256" key="3">
    <source>
        <dbReference type="ARBA" id="ARBA00022801"/>
    </source>
</evidence>
<reference evidence="4 5" key="1">
    <citation type="submission" date="2022-10" db="EMBL/GenBank/DDBJ databases">
        <title>Ruegeria sp. nov., isolated from ocean surface water.</title>
        <authorList>
            <person name="He W."/>
            <person name="Wang L."/>
            <person name="Zhang D.-F."/>
        </authorList>
    </citation>
    <scope>NUCLEOTIDE SEQUENCE [LARGE SCALE GENOMIC DNA]</scope>
    <source>
        <strain evidence="4 5">WL0004</strain>
    </source>
</reference>
<name>A0ABT2WM56_9RHOB</name>
<dbReference type="SUPFAM" id="SSF53187">
    <property type="entry name" value="Zn-dependent exopeptidases"/>
    <property type="match status" value="1"/>
</dbReference>
<dbReference type="PROSITE" id="PS00759">
    <property type="entry name" value="ARGE_DAPE_CPG2_2"/>
    <property type="match status" value="1"/>
</dbReference>